<dbReference type="InterPro" id="IPR035587">
    <property type="entry name" value="DUS-like_FMN-bd"/>
</dbReference>
<sequence length="445" mass="47666">MEESSVLSRASVPVAQAAETCFIKTDLAGMILDAQKKMIRFTSLLSSSPFVAESVNAEKEEEEGAFVAASHSSTSSTDPKAETFTYNDLVKIQAPMVRCSRPAFRKLCRLWGTTICYTHMIMSESFSQSAEARASDFSLYHGEERLVTQLAGTSGPTMAAAAALVAPYCDAVDINCGCPQKWAMREGIGSALLAKPELVADMVKCIWNAVPGERLPCVVKMRVYEDVRQSVAFAQQVEAAGASWITVHGRTPWDTPSSLIRTSSITTIRDSVQVPVVANGSVECPRSAMGLALSTGVGSVMSARGLLSNPSAFYNPLPNEALTFPVPLVNPVSGIPMTWGQHAATNPATAILLDRASSASVSDGAQLSSCSRCPLEVISDFLRLSAMCDLPLKATQHHLLLMANHYLSPAERSYVSQQRSNIALFRALQSVGLYRNDGGKVSMGA</sequence>
<dbReference type="InterPro" id="IPR018517">
    <property type="entry name" value="tRNA_hU_synthase_CS"/>
</dbReference>
<evidence type="ECO:0000313" key="8">
    <source>
        <dbReference type="Proteomes" id="UP000051952"/>
    </source>
</evidence>
<dbReference type="GO" id="GO:0017150">
    <property type="term" value="F:tRNA dihydrouridine synthase activity"/>
    <property type="evidence" value="ECO:0007669"/>
    <property type="project" value="InterPro"/>
</dbReference>
<gene>
    <name evidence="7" type="ORF">BSAL_41890</name>
</gene>
<dbReference type="VEuPathDB" id="TriTrypDB:BSAL_41890"/>
<evidence type="ECO:0000313" key="7">
    <source>
        <dbReference type="EMBL" id="CUG93289.1"/>
    </source>
</evidence>
<keyword evidence="5" id="KW-0560">Oxidoreductase</keyword>
<dbReference type="CDD" id="cd02801">
    <property type="entry name" value="DUS_like_FMN"/>
    <property type="match status" value="1"/>
</dbReference>
<dbReference type="SUPFAM" id="SSF51395">
    <property type="entry name" value="FMN-linked oxidoreductases"/>
    <property type="match status" value="1"/>
</dbReference>
<dbReference type="Gene3D" id="3.20.20.70">
    <property type="entry name" value="Aldolase class I"/>
    <property type="match status" value="1"/>
</dbReference>
<keyword evidence="3" id="KW-0288">FMN</keyword>
<dbReference type="InterPro" id="IPR013785">
    <property type="entry name" value="Aldolase_TIM"/>
</dbReference>
<evidence type="ECO:0000256" key="5">
    <source>
        <dbReference type="ARBA" id="ARBA00023002"/>
    </source>
</evidence>
<dbReference type="GO" id="GO:0005737">
    <property type="term" value="C:cytoplasm"/>
    <property type="evidence" value="ECO:0007669"/>
    <property type="project" value="UniProtKB-ARBA"/>
</dbReference>
<dbReference type="PANTHER" id="PTHR11082">
    <property type="entry name" value="TRNA-DIHYDROURIDINE SYNTHASE"/>
    <property type="match status" value="1"/>
</dbReference>
<dbReference type="Proteomes" id="UP000051952">
    <property type="component" value="Unassembled WGS sequence"/>
</dbReference>
<evidence type="ECO:0000256" key="2">
    <source>
        <dbReference type="ARBA" id="ARBA00022630"/>
    </source>
</evidence>
<dbReference type="AlphaFoldDB" id="A0A0S4JTG4"/>
<dbReference type="OMA" id="KSPHARH"/>
<keyword evidence="4" id="KW-0819">tRNA processing</keyword>
<evidence type="ECO:0000256" key="4">
    <source>
        <dbReference type="ARBA" id="ARBA00022694"/>
    </source>
</evidence>
<evidence type="ECO:0000259" key="6">
    <source>
        <dbReference type="Pfam" id="PF01207"/>
    </source>
</evidence>
<dbReference type="Pfam" id="PF01207">
    <property type="entry name" value="Dus"/>
    <property type="match status" value="1"/>
</dbReference>
<accession>A0A0S4JTG4</accession>
<dbReference type="OrthoDB" id="9977870at2759"/>
<organism evidence="7 8">
    <name type="scientific">Bodo saltans</name>
    <name type="common">Flagellated protozoan</name>
    <dbReference type="NCBI Taxonomy" id="75058"/>
    <lineage>
        <taxon>Eukaryota</taxon>
        <taxon>Discoba</taxon>
        <taxon>Euglenozoa</taxon>
        <taxon>Kinetoplastea</taxon>
        <taxon>Metakinetoplastina</taxon>
        <taxon>Eubodonida</taxon>
        <taxon>Bodonidae</taxon>
        <taxon>Bodo</taxon>
    </lineage>
</organism>
<reference evidence="8" key="1">
    <citation type="submission" date="2015-09" db="EMBL/GenBank/DDBJ databases">
        <authorList>
            <consortium name="Pathogen Informatics"/>
        </authorList>
    </citation>
    <scope>NUCLEOTIDE SEQUENCE [LARGE SCALE GENOMIC DNA]</scope>
    <source>
        <strain evidence="8">Lake Konstanz</strain>
    </source>
</reference>
<comment type="cofactor">
    <cofactor evidence="1">
        <name>FMN</name>
        <dbReference type="ChEBI" id="CHEBI:58210"/>
    </cofactor>
</comment>
<keyword evidence="8" id="KW-1185">Reference proteome</keyword>
<dbReference type="GO" id="GO:0050660">
    <property type="term" value="F:flavin adenine dinucleotide binding"/>
    <property type="evidence" value="ECO:0007669"/>
    <property type="project" value="InterPro"/>
</dbReference>
<dbReference type="PROSITE" id="PS01136">
    <property type="entry name" value="UPF0034"/>
    <property type="match status" value="1"/>
</dbReference>
<dbReference type="EMBL" id="CYKH01002140">
    <property type="protein sequence ID" value="CUG93289.1"/>
    <property type="molecule type" value="Genomic_DNA"/>
</dbReference>
<evidence type="ECO:0000256" key="3">
    <source>
        <dbReference type="ARBA" id="ARBA00022643"/>
    </source>
</evidence>
<evidence type="ECO:0000256" key="1">
    <source>
        <dbReference type="ARBA" id="ARBA00001917"/>
    </source>
</evidence>
<keyword evidence="2" id="KW-0285">Flavoprotein</keyword>
<dbReference type="PANTHER" id="PTHR11082:SF31">
    <property type="entry name" value="TRNA-DIHYDROURIDINE(20A_20B) SYNTHASE [NAD(P)+]-LIKE"/>
    <property type="match status" value="1"/>
</dbReference>
<feature type="domain" description="DUS-like FMN-binding" evidence="6">
    <location>
        <begin position="93"/>
        <end position="314"/>
    </location>
</feature>
<proteinExistence type="predicted"/>
<protein>
    <recommendedName>
        <fullName evidence="6">DUS-like FMN-binding domain-containing protein</fullName>
    </recommendedName>
</protein>
<name>A0A0S4JTG4_BODSA</name>